<proteinExistence type="predicted"/>
<name>U7UC44_9FIRM</name>
<organism evidence="2 3">
    <name type="scientific">Megasphaera vaginalis</name>
    <name type="common">ex Srinivasan et al. 2021</name>
    <dbReference type="NCBI Taxonomy" id="1111454"/>
    <lineage>
        <taxon>Bacteria</taxon>
        <taxon>Bacillati</taxon>
        <taxon>Bacillota</taxon>
        <taxon>Negativicutes</taxon>
        <taxon>Veillonellales</taxon>
        <taxon>Veillonellaceae</taxon>
        <taxon>Megasphaera</taxon>
    </lineage>
</organism>
<gene>
    <name evidence="2" type="ORF">HMPREF1250_0099</name>
</gene>
<dbReference type="PATRIC" id="fig|1111454.3.peg.2060"/>
<dbReference type="STRING" id="1111454.HMPREF1250_0099"/>
<accession>U7UC44</accession>
<keyword evidence="3" id="KW-1185">Reference proteome</keyword>
<sequence>MEWIWLVILFIAFSALPDLLRKKRRYKPRQVPTPRPRQDAEKDAAARREGPQPESRRPAPLHVSDEAPAERAGQSPQTEVSAVTAQSQTTAVKTLREVASEQAWSRLTPPHRALYSGLIWSELWQPPVAVRRKRK</sequence>
<comment type="caution">
    <text evidence="2">The sequence shown here is derived from an EMBL/GenBank/DDBJ whole genome shotgun (WGS) entry which is preliminary data.</text>
</comment>
<feature type="compositionally biased region" description="Basic and acidic residues" evidence="1">
    <location>
        <begin position="36"/>
        <end position="69"/>
    </location>
</feature>
<evidence type="ECO:0000313" key="2">
    <source>
        <dbReference type="EMBL" id="ERT56930.1"/>
    </source>
</evidence>
<evidence type="ECO:0000313" key="3">
    <source>
        <dbReference type="Proteomes" id="UP000017090"/>
    </source>
</evidence>
<dbReference type="EMBL" id="AWXA01000054">
    <property type="protein sequence ID" value="ERT56930.1"/>
    <property type="molecule type" value="Genomic_DNA"/>
</dbReference>
<reference evidence="2 3" key="1">
    <citation type="submission" date="2013-09" db="EMBL/GenBank/DDBJ databases">
        <authorList>
            <person name="Durkin A.S."/>
            <person name="Haft D.R."/>
            <person name="McCorrison J."/>
            <person name="Torralba M."/>
            <person name="Gillis M."/>
            <person name="Haft D.H."/>
            <person name="Methe B."/>
            <person name="Sutton G."/>
            <person name="Nelson K.E."/>
        </authorList>
    </citation>
    <scope>NUCLEOTIDE SEQUENCE [LARGE SCALE GENOMIC DNA]</scope>
    <source>
        <strain evidence="2 3">BV3C16-1</strain>
    </source>
</reference>
<dbReference type="Proteomes" id="UP000017090">
    <property type="component" value="Unassembled WGS sequence"/>
</dbReference>
<dbReference type="AlphaFoldDB" id="U7UC44"/>
<feature type="compositionally biased region" description="Polar residues" evidence="1">
    <location>
        <begin position="74"/>
        <end position="88"/>
    </location>
</feature>
<feature type="region of interest" description="Disordered" evidence="1">
    <location>
        <begin position="24"/>
        <end position="88"/>
    </location>
</feature>
<dbReference type="OrthoDB" id="1625748at2"/>
<dbReference type="RefSeq" id="WP_023054533.1">
    <property type="nucleotide sequence ID" value="NZ_AWXA01000054.1"/>
</dbReference>
<protein>
    <submittedName>
        <fullName evidence="2">Uncharacterized protein</fullName>
    </submittedName>
</protein>
<evidence type="ECO:0000256" key="1">
    <source>
        <dbReference type="SAM" id="MobiDB-lite"/>
    </source>
</evidence>